<name>A0A3N1H6Q7_9PSEU</name>
<keyword evidence="2" id="KW-1185">Reference proteome</keyword>
<gene>
    <name evidence="1" type="ORF">EDD40_3509</name>
</gene>
<dbReference type="EMBL" id="RJKM01000001">
    <property type="protein sequence ID" value="ROP38168.1"/>
    <property type="molecule type" value="Genomic_DNA"/>
</dbReference>
<dbReference type="Proteomes" id="UP000268727">
    <property type="component" value="Unassembled WGS sequence"/>
</dbReference>
<comment type="caution">
    <text evidence="1">The sequence shown here is derived from an EMBL/GenBank/DDBJ whole genome shotgun (WGS) entry which is preliminary data.</text>
</comment>
<evidence type="ECO:0000313" key="1">
    <source>
        <dbReference type="EMBL" id="ROP38168.1"/>
    </source>
</evidence>
<organism evidence="1 2">
    <name type="scientific">Saccharothrix texasensis</name>
    <dbReference type="NCBI Taxonomy" id="103734"/>
    <lineage>
        <taxon>Bacteria</taxon>
        <taxon>Bacillati</taxon>
        <taxon>Actinomycetota</taxon>
        <taxon>Actinomycetes</taxon>
        <taxon>Pseudonocardiales</taxon>
        <taxon>Pseudonocardiaceae</taxon>
        <taxon>Saccharothrix</taxon>
    </lineage>
</organism>
<sequence length="292" mass="31517">MAQLGFDGWVMPHPYAPEVEGRLPFHKGDDPRYDPQFADHPLTRVRAWAHHVIRTARVDPRFAALAPFQPGAVAAGPEVGSTVTTVVPGLPIGGYLPLWIGDECTFWRMTSPDAVLEKLALGVLARTPLTDRRFRDLVALDEASATITLLDRYRAEDGGIAGAAAGLTRVTALEAHEALTTDTLLEAFRWIGRVSAAAAERGEYVTVEPGRNTAELAEPYVLLAVQEHEGRSVAIAQTAPTPPAETPMWLGQSSLNAPATGESIEAGGLLAMYAMNTWGEHPLRLCLTFTPH</sequence>
<dbReference type="RefSeq" id="WP_211348194.1">
    <property type="nucleotide sequence ID" value="NZ_RJKM01000001.1"/>
</dbReference>
<accession>A0A3N1H6Q7</accession>
<dbReference type="AlphaFoldDB" id="A0A3N1H6Q7"/>
<protein>
    <submittedName>
        <fullName evidence="1">Uncharacterized protein</fullName>
    </submittedName>
</protein>
<proteinExistence type="predicted"/>
<reference evidence="1 2" key="1">
    <citation type="submission" date="2018-11" db="EMBL/GenBank/DDBJ databases">
        <title>Sequencing the genomes of 1000 actinobacteria strains.</title>
        <authorList>
            <person name="Klenk H.-P."/>
        </authorList>
    </citation>
    <scope>NUCLEOTIDE SEQUENCE [LARGE SCALE GENOMIC DNA]</scope>
    <source>
        <strain evidence="1 2">DSM 44231</strain>
    </source>
</reference>
<evidence type="ECO:0000313" key="2">
    <source>
        <dbReference type="Proteomes" id="UP000268727"/>
    </source>
</evidence>